<sequence>MLIAVVSDTHRNSTIIKKVGNIVEKADILIHLGDNVADIDELKEIYKNKIISVRGNCDFTTRSPIEKVENINGFRVLVTHGHKYDVKSGIWHLKDRAKEVRADIALFGHTHISEINFEDGIWIINPGSASLPRDGQRSIAFIEIEDTEIRPSIYLI</sequence>
<reference evidence="4 5" key="1">
    <citation type="submission" date="2016-02" db="EMBL/GenBank/DDBJ databases">
        <title>Genome sequence of Clostridium colicanis DSM 13634.</title>
        <authorList>
            <person name="Poehlein A."/>
            <person name="Daniel R."/>
        </authorList>
    </citation>
    <scope>NUCLEOTIDE SEQUENCE [LARGE SCALE GENOMIC DNA]</scope>
    <source>
        <strain evidence="4 5">DSM 13634</strain>
    </source>
</reference>
<comment type="caution">
    <text evidence="4">The sequence shown here is derived from an EMBL/GenBank/DDBJ whole genome shotgun (WGS) entry which is preliminary data.</text>
</comment>
<dbReference type="AlphaFoldDB" id="A0A151ANT3"/>
<dbReference type="PATRIC" id="fig|1121305.3.peg.1038"/>
<evidence type="ECO:0000256" key="1">
    <source>
        <dbReference type="ARBA" id="ARBA00008950"/>
    </source>
</evidence>
<name>A0A151ANT3_9CLOT</name>
<comment type="similarity">
    <text evidence="1 2">Belongs to the metallophosphoesterase superfamily. YfcE family.</text>
</comment>
<evidence type="ECO:0000259" key="3">
    <source>
        <dbReference type="Pfam" id="PF12850"/>
    </source>
</evidence>
<keyword evidence="5" id="KW-1185">Reference proteome</keyword>
<dbReference type="EMBL" id="LTBB01000004">
    <property type="protein sequence ID" value="KYH29291.1"/>
    <property type="molecule type" value="Genomic_DNA"/>
</dbReference>
<dbReference type="InterPro" id="IPR000979">
    <property type="entry name" value="Phosphodiesterase_MJ0936/Vps29"/>
</dbReference>
<evidence type="ECO:0000313" key="5">
    <source>
        <dbReference type="Proteomes" id="UP000075374"/>
    </source>
</evidence>
<evidence type="ECO:0000313" key="4">
    <source>
        <dbReference type="EMBL" id="KYH29291.1"/>
    </source>
</evidence>
<dbReference type="STRING" id="1121305.CLCOL_10340"/>
<dbReference type="NCBIfam" id="TIGR00040">
    <property type="entry name" value="yfcE"/>
    <property type="match status" value="1"/>
</dbReference>
<dbReference type="SUPFAM" id="SSF56300">
    <property type="entry name" value="Metallo-dependent phosphatases"/>
    <property type="match status" value="1"/>
</dbReference>
<keyword evidence="2" id="KW-0479">Metal-binding</keyword>
<dbReference type="RefSeq" id="WP_061857913.1">
    <property type="nucleotide sequence ID" value="NZ_LTBB01000004.1"/>
</dbReference>
<dbReference type="Gene3D" id="3.60.21.10">
    <property type="match status" value="1"/>
</dbReference>
<gene>
    <name evidence="4" type="ORF">CLCOL_10340</name>
</gene>
<dbReference type="PANTHER" id="PTHR11124">
    <property type="entry name" value="VACUOLAR SORTING PROTEIN VPS29"/>
    <property type="match status" value="1"/>
</dbReference>
<comment type="cofactor">
    <cofactor evidence="2">
        <name>a divalent metal cation</name>
        <dbReference type="ChEBI" id="CHEBI:60240"/>
    </cofactor>
</comment>
<dbReference type="Proteomes" id="UP000075374">
    <property type="component" value="Unassembled WGS sequence"/>
</dbReference>
<organism evidence="4 5">
    <name type="scientific">Clostridium colicanis DSM 13634</name>
    <dbReference type="NCBI Taxonomy" id="1121305"/>
    <lineage>
        <taxon>Bacteria</taxon>
        <taxon>Bacillati</taxon>
        <taxon>Bacillota</taxon>
        <taxon>Clostridia</taxon>
        <taxon>Eubacteriales</taxon>
        <taxon>Clostridiaceae</taxon>
        <taxon>Clostridium</taxon>
    </lineage>
</organism>
<dbReference type="GO" id="GO:0016787">
    <property type="term" value="F:hydrolase activity"/>
    <property type="evidence" value="ECO:0007669"/>
    <property type="project" value="UniProtKB-UniRule"/>
</dbReference>
<dbReference type="InterPro" id="IPR029052">
    <property type="entry name" value="Metallo-depent_PP-like"/>
</dbReference>
<dbReference type="Pfam" id="PF12850">
    <property type="entry name" value="Metallophos_2"/>
    <property type="match status" value="1"/>
</dbReference>
<evidence type="ECO:0000256" key="2">
    <source>
        <dbReference type="RuleBase" id="RU362039"/>
    </source>
</evidence>
<protein>
    <recommendedName>
        <fullName evidence="2">Phosphoesterase</fullName>
        <ecNumber evidence="2">3.1.4.-</ecNumber>
    </recommendedName>
</protein>
<dbReference type="InterPro" id="IPR024654">
    <property type="entry name" value="Calcineurin-like_PHP_lpxH"/>
</dbReference>
<dbReference type="EC" id="3.1.4.-" evidence="2"/>
<proteinExistence type="inferred from homology"/>
<accession>A0A151ANT3</accession>
<dbReference type="GO" id="GO:0046872">
    <property type="term" value="F:metal ion binding"/>
    <property type="evidence" value="ECO:0007669"/>
    <property type="project" value="UniProtKB-KW"/>
</dbReference>
<dbReference type="CDD" id="cd00841">
    <property type="entry name" value="MPP_YfcE"/>
    <property type="match status" value="1"/>
</dbReference>
<feature type="domain" description="Calcineurin-like phosphoesterase" evidence="3">
    <location>
        <begin position="1"/>
        <end position="146"/>
    </location>
</feature>
<dbReference type="InterPro" id="IPR041802">
    <property type="entry name" value="MPP_YfcE"/>
</dbReference>